<dbReference type="STRING" id="645134.A0A0L0H9Q5"/>
<dbReference type="Proteomes" id="UP000053201">
    <property type="component" value="Unassembled WGS sequence"/>
</dbReference>
<evidence type="ECO:0000256" key="2">
    <source>
        <dbReference type="SAM" id="MobiDB-lite"/>
    </source>
</evidence>
<reference evidence="3 4" key="1">
    <citation type="submission" date="2009-08" db="EMBL/GenBank/DDBJ databases">
        <title>The Genome Sequence of Spizellomyces punctatus strain DAOM BR117.</title>
        <authorList>
            <consortium name="The Broad Institute Genome Sequencing Platform"/>
            <person name="Russ C."/>
            <person name="Cuomo C."/>
            <person name="Shea T."/>
            <person name="Young S.K."/>
            <person name="Zeng Q."/>
            <person name="Koehrsen M."/>
            <person name="Haas B."/>
            <person name="Borodovsky M."/>
            <person name="Guigo R."/>
            <person name="Alvarado L."/>
            <person name="Berlin A."/>
            <person name="Bochicchio J."/>
            <person name="Borenstein D."/>
            <person name="Chapman S."/>
            <person name="Chen Z."/>
            <person name="Engels R."/>
            <person name="Freedman E."/>
            <person name="Gellesch M."/>
            <person name="Goldberg J."/>
            <person name="Griggs A."/>
            <person name="Gujja S."/>
            <person name="Heiman D."/>
            <person name="Hepburn T."/>
            <person name="Howarth C."/>
            <person name="Jen D."/>
            <person name="Larson L."/>
            <person name="Lewis B."/>
            <person name="Mehta T."/>
            <person name="Park D."/>
            <person name="Pearson M."/>
            <person name="Roberts A."/>
            <person name="Saif S."/>
            <person name="Shenoy N."/>
            <person name="Sisk P."/>
            <person name="Stolte C."/>
            <person name="Sykes S."/>
            <person name="Thomson T."/>
            <person name="Walk T."/>
            <person name="White J."/>
            <person name="Yandava C."/>
            <person name="Burger G."/>
            <person name="Gray M.W."/>
            <person name="Holland P.W.H."/>
            <person name="King N."/>
            <person name="Lang F.B.F."/>
            <person name="Roger A.J."/>
            <person name="Ruiz-Trillo I."/>
            <person name="Lander E."/>
            <person name="Nusbaum C."/>
        </authorList>
    </citation>
    <scope>NUCLEOTIDE SEQUENCE [LARGE SCALE GENOMIC DNA]</scope>
    <source>
        <strain evidence="3 4">DAOM BR117</strain>
    </source>
</reference>
<feature type="region of interest" description="Disordered" evidence="2">
    <location>
        <begin position="165"/>
        <end position="221"/>
    </location>
</feature>
<dbReference type="OrthoDB" id="2162244at2759"/>
<keyword evidence="4" id="KW-1185">Reference proteome</keyword>
<feature type="region of interest" description="Disordered" evidence="2">
    <location>
        <begin position="282"/>
        <end position="344"/>
    </location>
</feature>
<dbReference type="RefSeq" id="XP_016605962.1">
    <property type="nucleotide sequence ID" value="XM_016755104.1"/>
</dbReference>
<organism evidence="3 4">
    <name type="scientific">Spizellomyces punctatus (strain DAOM BR117)</name>
    <dbReference type="NCBI Taxonomy" id="645134"/>
    <lineage>
        <taxon>Eukaryota</taxon>
        <taxon>Fungi</taxon>
        <taxon>Fungi incertae sedis</taxon>
        <taxon>Chytridiomycota</taxon>
        <taxon>Chytridiomycota incertae sedis</taxon>
        <taxon>Chytridiomycetes</taxon>
        <taxon>Spizellomycetales</taxon>
        <taxon>Spizellomycetaceae</taxon>
        <taxon>Spizellomyces</taxon>
    </lineage>
</organism>
<feature type="compositionally biased region" description="Polar residues" evidence="2">
    <location>
        <begin position="316"/>
        <end position="331"/>
    </location>
</feature>
<feature type="compositionally biased region" description="Polar residues" evidence="2">
    <location>
        <begin position="411"/>
        <end position="423"/>
    </location>
</feature>
<feature type="compositionally biased region" description="Polar residues" evidence="2">
    <location>
        <begin position="24"/>
        <end position="69"/>
    </location>
</feature>
<feature type="compositionally biased region" description="Polar residues" evidence="2">
    <location>
        <begin position="7"/>
        <end position="16"/>
    </location>
</feature>
<dbReference type="VEuPathDB" id="FungiDB:SPPG_06912"/>
<feature type="region of interest" description="Disordered" evidence="2">
    <location>
        <begin position="411"/>
        <end position="449"/>
    </location>
</feature>
<dbReference type="GeneID" id="27690180"/>
<accession>A0A0L0H9Q5</accession>
<dbReference type="AlphaFoldDB" id="A0A0L0H9Q5"/>
<feature type="compositionally biased region" description="Polar residues" evidence="2">
    <location>
        <begin position="1007"/>
        <end position="1017"/>
    </location>
</feature>
<evidence type="ECO:0000313" key="4">
    <source>
        <dbReference type="Proteomes" id="UP000053201"/>
    </source>
</evidence>
<dbReference type="OMA" id="HHEMEIT"/>
<evidence type="ECO:0000256" key="1">
    <source>
        <dbReference type="SAM" id="Coils"/>
    </source>
</evidence>
<feature type="compositionally biased region" description="Polar residues" evidence="2">
    <location>
        <begin position="89"/>
        <end position="101"/>
    </location>
</feature>
<evidence type="ECO:0000313" key="3">
    <source>
        <dbReference type="EMBL" id="KNC97922.1"/>
    </source>
</evidence>
<keyword evidence="1" id="KW-0175">Coiled coil</keyword>
<name>A0A0L0H9Q5_SPIPD</name>
<protein>
    <submittedName>
        <fullName evidence="3">Uncharacterized protein</fullName>
    </submittedName>
</protein>
<dbReference type="EMBL" id="KQ257462">
    <property type="protein sequence ID" value="KNC97922.1"/>
    <property type="molecule type" value="Genomic_DNA"/>
</dbReference>
<proteinExistence type="predicted"/>
<feature type="compositionally biased region" description="Polar residues" evidence="2">
    <location>
        <begin position="205"/>
        <end position="221"/>
    </location>
</feature>
<sequence length="1029" mass="117450">MLAARSSPRSSTQSNVPEGPPLQPTESVNGGLNRRTNSGAHTPFRSSNTVVYASSTQRRAFSDQPNTAYGSPAHAPFPIAMAGYRPDSRQFSDNGRNTTPAKTWKNSERGPYGTPFPAQEEQIFSEDDSEFVDDEFKRLVEELDNEEFTQLNGFMDRHQNAFDSVPRHTAHSTDIKHEEEQSEEEISLEEQFPQDQHDEPLYTSELPTSTAPPDEGYSTQNYLNAPTLELLDAELDDLDDEGQGNYVHDQDFSKLEGLTDLEITGLERDTEDVRYDEAIKGSPKHYGRDIRTQLPEPWDSSLMGTPTPVGVGGQNQRGESLVSSENRQSQYKDPGPYDTASAKHSLATRDIESPESSLGVLSPENEHFNDNIGYISPSPTPRPHHQGRMAAPELKAFPSPFGATVDQMSFTQHDENNSPSQPEHATHALESPYQEASTPHLRIAGGTDSSPFQDMLIEARNECQSLRALNERLLQQNEELKANLDAAMDDKRQFEINLRAEYEQKLRAVRQEESEKNQLLQQDLASVREELEKSRIAQDQMASIRSTLQREKDLDILSIKKELAAQKERQLKELRREMAVDKEELSRKLKEEMRIQENNFHNDKERLENEISRLRKAVMQRDDDLAQLEERLYTRSRRPDREDFGQQYDGYSDMVQHLEREISQIRSSYEATLSAVQSQLDGERKRSDALKHELTARANIPSSPKNLSLNELMVNYPTQLRQFRETVEREHSEELSAQKAAHATALQNMMDRHQTAMSEAASRNEEERMKLVAQQRQEILHITSRLKEQCAQAYDLAIQKLKADYAKSEEKLAERYAAEKAAFVNEVKIKYSALGSSGRYTEKDERGEMWRNRVQELEDTVSSLKDALARAALEHNQALLDAKHRNTRDLQESLQKMKGKYLDTLRTMRDDLARSKQQGLERLEMEWRRRKEQLDMEWEKKLEDVVSGYEDRKVRTFTSNSPPRSNGYAVHRTVPESKRGPPSSSSSATNGVDINRAAWKPPGGSSRLRSSATGTRMKQTRFHEPTRDR</sequence>
<gene>
    <name evidence="3" type="ORF">SPPG_06912</name>
</gene>
<feature type="coiled-coil region" evidence="1">
    <location>
        <begin position="456"/>
        <end position="631"/>
    </location>
</feature>
<feature type="region of interest" description="Disordered" evidence="2">
    <location>
        <begin position="1"/>
        <end position="130"/>
    </location>
</feature>
<dbReference type="InParanoid" id="A0A0L0H9Q5"/>
<feature type="region of interest" description="Disordered" evidence="2">
    <location>
        <begin position="955"/>
        <end position="1029"/>
    </location>
</feature>